<evidence type="ECO:0000256" key="1">
    <source>
        <dbReference type="ARBA" id="ARBA00023015"/>
    </source>
</evidence>
<dbReference type="InterPro" id="IPR046335">
    <property type="entry name" value="LacI/GalR-like_sensor"/>
</dbReference>
<organism evidence="5 6">
    <name type="scientific">Pantoea ananas</name>
    <name type="common">Erwinia uredovora</name>
    <dbReference type="NCBI Taxonomy" id="553"/>
    <lineage>
        <taxon>Bacteria</taxon>
        <taxon>Pseudomonadati</taxon>
        <taxon>Pseudomonadota</taxon>
        <taxon>Gammaproteobacteria</taxon>
        <taxon>Enterobacterales</taxon>
        <taxon>Erwiniaceae</taxon>
        <taxon>Pantoea</taxon>
    </lineage>
</organism>
<dbReference type="Proteomes" id="UP001208888">
    <property type="component" value="Unassembled WGS sequence"/>
</dbReference>
<proteinExistence type="predicted"/>
<evidence type="ECO:0000313" key="6">
    <source>
        <dbReference type="Proteomes" id="UP001208888"/>
    </source>
</evidence>
<reference evidence="5" key="1">
    <citation type="submission" date="2022-06" db="EMBL/GenBank/DDBJ databases">
        <title>Dynamics of rice microbiomes reveals core vertical transmitted seed endophytes.</title>
        <authorList>
            <person name="Liao K."/>
            <person name="Zhang X."/>
        </authorList>
    </citation>
    <scope>NUCLEOTIDE SEQUENCE</scope>
    <source>
        <strain evidence="5">JT1-17</strain>
    </source>
</reference>
<dbReference type="EMBL" id="JANFVX010000001">
    <property type="protein sequence ID" value="MCW0342221.1"/>
    <property type="molecule type" value="Genomic_DNA"/>
</dbReference>
<dbReference type="SMART" id="SM00354">
    <property type="entry name" value="HTH_LACI"/>
    <property type="match status" value="1"/>
</dbReference>
<dbReference type="SUPFAM" id="SSF53822">
    <property type="entry name" value="Periplasmic binding protein-like I"/>
    <property type="match status" value="1"/>
</dbReference>
<dbReference type="PROSITE" id="PS00356">
    <property type="entry name" value="HTH_LACI_1"/>
    <property type="match status" value="1"/>
</dbReference>
<dbReference type="InterPro" id="IPR000843">
    <property type="entry name" value="HTH_LacI"/>
</dbReference>
<dbReference type="Pfam" id="PF13377">
    <property type="entry name" value="Peripla_BP_3"/>
    <property type="match status" value="1"/>
</dbReference>
<dbReference type="InterPro" id="IPR010982">
    <property type="entry name" value="Lambda_DNA-bd_dom_sf"/>
</dbReference>
<dbReference type="AlphaFoldDB" id="A0AAJ1FPY4"/>
<name>A0AAJ1FPY4_PANAN</name>
<dbReference type="PANTHER" id="PTHR30146">
    <property type="entry name" value="LACI-RELATED TRANSCRIPTIONAL REPRESSOR"/>
    <property type="match status" value="1"/>
</dbReference>
<keyword evidence="3" id="KW-0804">Transcription</keyword>
<gene>
    <name evidence="5" type="ORF">NB703_000314</name>
</gene>
<dbReference type="Pfam" id="PF00356">
    <property type="entry name" value="LacI"/>
    <property type="match status" value="1"/>
</dbReference>
<dbReference type="InterPro" id="IPR028082">
    <property type="entry name" value="Peripla_BP_I"/>
</dbReference>
<dbReference type="CDD" id="cd06270">
    <property type="entry name" value="PBP1_GalS-like"/>
    <property type="match status" value="1"/>
</dbReference>
<dbReference type="CDD" id="cd01392">
    <property type="entry name" value="HTH_LacI"/>
    <property type="match status" value="1"/>
</dbReference>
<evidence type="ECO:0000259" key="4">
    <source>
        <dbReference type="PROSITE" id="PS50932"/>
    </source>
</evidence>
<comment type="caution">
    <text evidence="5">The sequence shown here is derived from an EMBL/GenBank/DDBJ whole genome shotgun (WGS) entry which is preliminary data.</text>
</comment>
<evidence type="ECO:0000256" key="3">
    <source>
        <dbReference type="ARBA" id="ARBA00023163"/>
    </source>
</evidence>
<accession>A0AAJ1FPY4</accession>
<dbReference type="PROSITE" id="PS50932">
    <property type="entry name" value="HTH_LACI_2"/>
    <property type="match status" value="1"/>
</dbReference>
<dbReference type="GO" id="GO:0003700">
    <property type="term" value="F:DNA-binding transcription factor activity"/>
    <property type="evidence" value="ECO:0007669"/>
    <property type="project" value="TreeGrafter"/>
</dbReference>
<dbReference type="Gene3D" id="3.40.50.2300">
    <property type="match status" value="2"/>
</dbReference>
<evidence type="ECO:0000313" key="5">
    <source>
        <dbReference type="EMBL" id="MCW0342221.1"/>
    </source>
</evidence>
<dbReference type="Gene3D" id="1.10.260.40">
    <property type="entry name" value="lambda repressor-like DNA-binding domains"/>
    <property type="match status" value="1"/>
</dbReference>
<sequence length="337" mass="37470">MPTINDVARLAGVSTATVSRVINQTAWVEPATRERVEKAMRKLNYRRNAAALALARRSGNMLGLLTGNLADPFFAHLAKGVEAVARKHDYKLLVCSGGHDAQKEKTGLDFLINQGCEAMVVHVSQLSDAELIRYSAHFPALIVLNRYIAEFSHRCVWFENYQAALTATQYLLDKGHRIIACVTSDIPIADRQERLNGYIDAMNRQGITPEKEWIISAPFTERGGEQAGYQLLNSQVPFSAVFTFNDVMAAGILRILHQEGISLPRQMSVMGFDDVALARYLYPALTTMHYPVESMARRAALLAIRYCQQLTVKPANNAFSARLVCRQSVCEVPVNQA</sequence>
<keyword evidence="1" id="KW-0805">Transcription regulation</keyword>
<feature type="domain" description="HTH lacI-type" evidence="4">
    <location>
        <begin position="2"/>
        <end position="56"/>
    </location>
</feature>
<keyword evidence="2" id="KW-0238">DNA-binding</keyword>
<dbReference type="GO" id="GO:0000976">
    <property type="term" value="F:transcription cis-regulatory region binding"/>
    <property type="evidence" value="ECO:0007669"/>
    <property type="project" value="TreeGrafter"/>
</dbReference>
<dbReference type="PRINTS" id="PR00036">
    <property type="entry name" value="HTHLACI"/>
</dbReference>
<dbReference type="SUPFAM" id="SSF47413">
    <property type="entry name" value="lambda repressor-like DNA-binding domains"/>
    <property type="match status" value="1"/>
</dbReference>
<dbReference type="PANTHER" id="PTHR30146:SF107">
    <property type="entry name" value="TRANSCRIPTIONAL REGULATOR"/>
    <property type="match status" value="1"/>
</dbReference>
<protein>
    <submittedName>
        <fullName evidence="5">HTH-type transcriptional regulator GalS</fullName>
    </submittedName>
</protein>
<dbReference type="RefSeq" id="WP_028723891.1">
    <property type="nucleotide sequence ID" value="NZ_JANFVX010000001.1"/>
</dbReference>
<evidence type="ECO:0000256" key="2">
    <source>
        <dbReference type="ARBA" id="ARBA00023125"/>
    </source>
</evidence>